<dbReference type="AlphaFoldDB" id="A0A5C6AQB0"/>
<protein>
    <submittedName>
        <fullName evidence="2">Tetratricopeptide repeat protein</fullName>
    </submittedName>
</protein>
<dbReference type="Pfam" id="PF13432">
    <property type="entry name" value="TPR_16"/>
    <property type="match status" value="1"/>
</dbReference>
<dbReference type="SMART" id="SM00028">
    <property type="entry name" value="TPR"/>
    <property type="match status" value="4"/>
</dbReference>
<dbReference type="InterPro" id="IPR011990">
    <property type="entry name" value="TPR-like_helical_dom_sf"/>
</dbReference>
<evidence type="ECO:0000313" key="3">
    <source>
        <dbReference type="Proteomes" id="UP000316213"/>
    </source>
</evidence>
<name>A0A5C6AQB0_9BACT</name>
<evidence type="ECO:0000256" key="1">
    <source>
        <dbReference type="SAM" id="MobiDB-lite"/>
    </source>
</evidence>
<dbReference type="RefSeq" id="WP_146576925.1">
    <property type="nucleotide sequence ID" value="NZ_SJPM01000002.1"/>
</dbReference>
<organism evidence="2 3">
    <name type="scientific">Neorhodopirellula pilleata</name>
    <dbReference type="NCBI Taxonomy" id="2714738"/>
    <lineage>
        <taxon>Bacteria</taxon>
        <taxon>Pseudomonadati</taxon>
        <taxon>Planctomycetota</taxon>
        <taxon>Planctomycetia</taxon>
        <taxon>Pirellulales</taxon>
        <taxon>Pirellulaceae</taxon>
        <taxon>Neorhodopirellula</taxon>
    </lineage>
</organism>
<dbReference type="SUPFAM" id="SSF48452">
    <property type="entry name" value="TPR-like"/>
    <property type="match status" value="1"/>
</dbReference>
<dbReference type="Gene3D" id="1.25.40.10">
    <property type="entry name" value="Tetratricopeptide repeat domain"/>
    <property type="match status" value="2"/>
</dbReference>
<dbReference type="Proteomes" id="UP000316213">
    <property type="component" value="Unassembled WGS sequence"/>
</dbReference>
<dbReference type="EMBL" id="SJPM01000002">
    <property type="protein sequence ID" value="TWU01667.1"/>
    <property type="molecule type" value="Genomic_DNA"/>
</dbReference>
<sequence length="684" mass="73368">MLHRMTAGAIVVLGVISAASPVLIAQDNLQSIDAATTRPQVEIDLDAEVAAARKVDVASTEVNVRSLASLVQTARKCERFDRQEDATDLYHLSATLCESLLARKDDGLPPAQSVAIFATAASALTNQGRHADAERWLTLAITQDPAGPMISRLGQTYLEVASGYLDAGQLSESKDAYRSAAETLSRSDGVDPASLGTARLGLAWTMVMLSGSSGDDVGEIESTREALAATEAFLEHHPEHADASSAWLLKLSCQTRLGDTEGVSQTQSIILSNYPRSQATCEVLKSSCHWQNGIDALDQSLRQYLILNHRFVIESPVVGNNIHVLATGLLAAAVEGHSEAETGYALVLSISDEIGDASTYVLEHLHAAGHDAAASRIAIGWISARDAKGHQSELAQMQEQAGRLITVGVREAACRWAGRTGRWSVLAMAAEEENVLFQESDPLPADPTTDEGTTPHEADRRGLSLHVKRLFAEGLLQSGKTKESLQLWEHIVDHGGADDFPTLLRTAETAVAAGSVAQATMRIAAARGAAGQSSDTPAQNQAGGGASGRYALTNLLAANLEIRQLRFDRGRALLEQVVRSAEATNDLRGRAQWMIGETFFMQQKFTEAIAAYRQVEPIGRSDEWTAAALVQAGKSFEQLGRTREATVCYSTLVSRFGESPHASGARRRLAAMTTTDPESNTMRR</sequence>
<proteinExistence type="predicted"/>
<comment type="caution">
    <text evidence="2">The sequence shown here is derived from an EMBL/GenBank/DDBJ whole genome shotgun (WGS) entry which is preliminary data.</text>
</comment>
<dbReference type="InterPro" id="IPR019734">
    <property type="entry name" value="TPR_rpt"/>
</dbReference>
<keyword evidence="3" id="KW-1185">Reference proteome</keyword>
<feature type="compositionally biased region" description="Polar residues" evidence="1">
    <location>
        <begin position="672"/>
        <end position="684"/>
    </location>
</feature>
<reference evidence="2 3" key="1">
    <citation type="submission" date="2019-02" db="EMBL/GenBank/DDBJ databases">
        <title>Deep-cultivation of Planctomycetes and their phenomic and genomic characterization uncovers novel biology.</title>
        <authorList>
            <person name="Wiegand S."/>
            <person name="Jogler M."/>
            <person name="Boedeker C."/>
            <person name="Pinto D."/>
            <person name="Vollmers J."/>
            <person name="Rivas-Marin E."/>
            <person name="Kohn T."/>
            <person name="Peeters S.H."/>
            <person name="Heuer A."/>
            <person name="Rast P."/>
            <person name="Oberbeckmann S."/>
            <person name="Bunk B."/>
            <person name="Jeske O."/>
            <person name="Meyerdierks A."/>
            <person name="Storesund J.E."/>
            <person name="Kallscheuer N."/>
            <person name="Luecker S."/>
            <person name="Lage O.M."/>
            <person name="Pohl T."/>
            <person name="Merkel B.J."/>
            <person name="Hornburger P."/>
            <person name="Mueller R.-W."/>
            <person name="Bruemmer F."/>
            <person name="Labrenz M."/>
            <person name="Spormann A.M."/>
            <person name="Op Den Camp H."/>
            <person name="Overmann J."/>
            <person name="Amann R."/>
            <person name="Jetten M.S.M."/>
            <person name="Mascher T."/>
            <person name="Medema M.H."/>
            <person name="Devos D.P."/>
            <person name="Kaster A.-K."/>
            <person name="Ovreas L."/>
            <person name="Rohde M."/>
            <person name="Galperin M.Y."/>
            <person name="Jogler C."/>
        </authorList>
    </citation>
    <scope>NUCLEOTIDE SEQUENCE [LARGE SCALE GENOMIC DNA]</scope>
    <source>
        <strain evidence="2 3">Pla100</strain>
    </source>
</reference>
<dbReference type="OrthoDB" id="225691at2"/>
<gene>
    <name evidence="2" type="ORF">Pla100_14020</name>
</gene>
<feature type="region of interest" description="Disordered" evidence="1">
    <location>
        <begin position="663"/>
        <end position="684"/>
    </location>
</feature>
<accession>A0A5C6AQB0</accession>
<evidence type="ECO:0000313" key="2">
    <source>
        <dbReference type="EMBL" id="TWU01667.1"/>
    </source>
</evidence>